<evidence type="ECO:0000259" key="2">
    <source>
        <dbReference type="Pfam" id="PF06724"/>
    </source>
</evidence>
<dbReference type="RefSeq" id="WP_245372834.1">
    <property type="nucleotide sequence ID" value="NZ_JAGIOO010000001.1"/>
</dbReference>
<feature type="domain" description="DUF1206" evidence="2">
    <location>
        <begin position="17"/>
        <end position="83"/>
    </location>
</feature>
<feature type="transmembrane region" description="Helical" evidence="1">
    <location>
        <begin position="146"/>
        <end position="164"/>
    </location>
</feature>
<keyword evidence="1" id="KW-0472">Membrane</keyword>
<comment type="caution">
    <text evidence="3">The sequence shown here is derived from an EMBL/GenBank/DDBJ whole genome shotgun (WGS) entry which is preliminary data.</text>
</comment>
<feature type="domain" description="DUF1206" evidence="2">
    <location>
        <begin position="194"/>
        <end position="261"/>
    </location>
</feature>
<gene>
    <name evidence="3" type="ORF">JOF53_004583</name>
</gene>
<keyword evidence="4" id="KW-1185">Reference proteome</keyword>
<evidence type="ECO:0000313" key="3">
    <source>
        <dbReference type="EMBL" id="MBP2475711.1"/>
    </source>
</evidence>
<feature type="transmembrane region" description="Helical" evidence="1">
    <location>
        <begin position="58"/>
        <end position="89"/>
    </location>
</feature>
<accession>A0ABS5AGK7</accession>
<feature type="transmembrane region" description="Helical" evidence="1">
    <location>
        <begin position="237"/>
        <end position="258"/>
    </location>
</feature>
<organism evidence="3 4">
    <name type="scientific">Crossiella equi</name>
    <dbReference type="NCBI Taxonomy" id="130796"/>
    <lineage>
        <taxon>Bacteria</taxon>
        <taxon>Bacillati</taxon>
        <taxon>Actinomycetota</taxon>
        <taxon>Actinomycetes</taxon>
        <taxon>Pseudonocardiales</taxon>
        <taxon>Pseudonocardiaceae</taxon>
        <taxon>Crossiella</taxon>
    </lineage>
</organism>
<feature type="transmembrane region" description="Helical" evidence="1">
    <location>
        <begin position="12"/>
        <end position="38"/>
    </location>
</feature>
<dbReference type="EMBL" id="JAGIOO010000001">
    <property type="protein sequence ID" value="MBP2475711.1"/>
    <property type="molecule type" value="Genomic_DNA"/>
</dbReference>
<dbReference type="Pfam" id="PF06724">
    <property type="entry name" value="DUF1206"/>
    <property type="match status" value="3"/>
</dbReference>
<dbReference type="Proteomes" id="UP001519363">
    <property type="component" value="Unassembled WGS sequence"/>
</dbReference>
<name>A0ABS5AGK7_9PSEU</name>
<feature type="transmembrane region" description="Helical" evidence="1">
    <location>
        <begin position="196"/>
        <end position="217"/>
    </location>
</feature>
<feature type="transmembrane region" description="Helical" evidence="1">
    <location>
        <begin position="101"/>
        <end position="120"/>
    </location>
</feature>
<proteinExistence type="predicted"/>
<keyword evidence="1" id="KW-0812">Transmembrane</keyword>
<evidence type="ECO:0000256" key="1">
    <source>
        <dbReference type="SAM" id="Phobius"/>
    </source>
</evidence>
<dbReference type="InterPro" id="IPR009597">
    <property type="entry name" value="DUF1206"/>
</dbReference>
<reference evidence="3 4" key="1">
    <citation type="submission" date="2021-03" db="EMBL/GenBank/DDBJ databases">
        <title>Sequencing the genomes of 1000 actinobacteria strains.</title>
        <authorList>
            <person name="Klenk H.-P."/>
        </authorList>
    </citation>
    <scope>NUCLEOTIDE SEQUENCE [LARGE SCALE GENOMIC DNA]</scope>
    <source>
        <strain evidence="3 4">DSM 44580</strain>
    </source>
</reference>
<protein>
    <recommendedName>
        <fullName evidence="2">DUF1206 domain-containing protein</fullName>
    </recommendedName>
</protein>
<feature type="domain" description="DUF1206" evidence="2">
    <location>
        <begin position="101"/>
        <end position="168"/>
    </location>
</feature>
<evidence type="ECO:0000313" key="4">
    <source>
        <dbReference type="Proteomes" id="UP001519363"/>
    </source>
</evidence>
<sequence length="265" mass="27224">MVSTQQGKQWVVTLGRVGMVGFGIVHLVVAWLAVRVAIGGGGGEADQKGALAEVAAQPFGVLMVGVLAVGLAFFAIWQLLVAVNGYGWLHGRGRLTKRVSAAAHAFAGAVLAAVAVQLLIGSRPKQGDATQQELTGWVLSLPGGQFLMGLVALGVIAVGSAAVVKGLRKSFTDDLDLSRLPEGTKQPTIRLGQAGYIAKGIAYGVVGVLMGIAAIDHDPKQAGGLDAALRTLAEAPYGPYLLVAVGFGVACFGVYCLAEARCHRS</sequence>
<keyword evidence="1" id="KW-1133">Transmembrane helix</keyword>